<accession>F8AG54</accession>
<dbReference type="Pfam" id="PF03750">
    <property type="entry name" value="Csm2_III-A"/>
    <property type="match status" value="1"/>
</dbReference>
<name>F8AG54_PYRYC</name>
<evidence type="ECO:0000313" key="7">
    <source>
        <dbReference type="EMBL" id="AEH25115.1"/>
    </source>
</evidence>
<dbReference type="STRING" id="529709.PYCH_14450"/>
<dbReference type="NCBIfam" id="TIGR01870">
    <property type="entry name" value="cas_TM1810_Csm2"/>
    <property type="match status" value="1"/>
</dbReference>
<evidence type="ECO:0000256" key="3">
    <source>
        <dbReference type="ARBA" id="ARBA00016118"/>
    </source>
</evidence>
<evidence type="ECO:0000256" key="1">
    <source>
        <dbReference type="ARBA" id="ARBA00003640"/>
    </source>
</evidence>
<proteinExistence type="inferred from homology"/>
<evidence type="ECO:0000256" key="5">
    <source>
        <dbReference type="ARBA" id="ARBA00023118"/>
    </source>
</evidence>
<dbReference type="RefSeq" id="WP_013906171.1">
    <property type="nucleotide sequence ID" value="NC_015680.1"/>
</dbReference>
<dbReference type="OrthoDB" id="98719at2157"/>
<dbReference type="InterPro" id="IPR010149">
    <property type="entry name" value="CRISPR-assoc_prot_Csm2_III-A"/>
</dbReference>
<comment type="similarity">
    <text evidence="2">Belongs to the CRISPR-associated Csm2 family.</text>
</comment>
<dbReference type="GO" id="GO:0051607">
    <property type="term" value="P:defense response to virus"/>
    <property type="evidence" value="ECO:0007669"/>
    <property type="project" value="UniProtKB-KW"/>
</dbReference>
<keyword evidence="5" id="KW-0051">Antiviral defense</keyword>
<evidence type="ECO:0000313" key="8">
    <source>
        <dbReference type="Proteomes" id="UP000008386"/>
    </source>
</evidence>
<evidence type="ECO:0000256" key="2">
    <source>
        <dbReference type="ARBA" id="ARBA00006896"/>
    </source>
</evidence>
<gene>
    <name evidence="7" type="ordered locus">PYCH_14450</name>
</gene>
<evidence type="ECO:0000256" key="4">
    <source>
        <dbReference type="ARBA" id="ARBA00022884"/>
    </source>
</evidence>
<dbReference type="KEGG" id="pya:PYCH_14450"/>
<organism evidence="7 8">
    <name type="scientific">Pyrococcus yayanosii (strain CH1 / JCM 16557)</name>
    <dbReference type="NCBI Taxonomy" id="529709"/>
    <lineage>
        <taxon>Archaea</taxon>
        <taxon>Methanobacteriati</taxon>
        <taxon>Methanobacteriota</taxon>
        <taxon>Thermococci</taxon>
        <taxon>Thermococcales</taxon>
        <taxon>Thermococcaceae</taxon>
        <taxon>Pyrococcus</taxon>
    </lineage>
</organism>
<sequence length="188" mass="21274">MGYGRNYGYREQSRNYRGSGSFSRVDASSLFGGAPDVIGIKKALEAKQLDRNDIQPYFTGVVNDAKNFIQWSPDKRLANAVTVAAYLVAQGLKTNQVRKTLEMARTTELKVKRGDLDIKNDIVKMRYLLAYTVGKATGRSKDPLEAFHSVLDPMLEVLMENPTREGFEKFYDFLQAVVAYHRFFGGRE</sequence>
<dbReference type="GeneID" id="10838016"/>
<dbReference type="eggNOG" id="arCOG06487">
    <property type="taxonomic scope" value="Archaea"/>
</dbReference>
<dbReference type="EMBL" id="CP002779">
    <property type="protein sequence ID" value="AEH25115.1"/>
    <property type="molecule type" value="Genomic_DNA"/>
</dbReference>
<protein>
    <recommendedName>
        <fullName evidence="3">CRISPR system Cms protein Csm2</fullName>
    </recommendedName>
    <alternativeName>
        <fullName evidence="6">CRISPR type III A-associated protein Csm2</fullName>
    </alternativeName>
</protein>
<reference evidence="7 8" key="1">
    <citation type="journal article" date="2011" name="J. Bacteriol.">
        <title>Complete genome sequence of the obligate piezophilic hyperthermophilic archaeon Pyrococcus yayanosii CH1.</title>
        <authorList>
            <person name="Jun X."/>
            <person name="Lupeng L."/>
            <person name="Minjuan X."/>
            <person name="Oger P."/>
            <person name="Fengping W."/>
            <person name="Jebbar M."/>
            <person name="Xiang X."/>
        </authorList>
    </citation>
    <scope>NUCLEOTIDE SEQUENCE [LARGE SCALE GENOMIC DNA]</scope>
    <source>
        <strain evidence="8">CH1 / JCM 16557</strain>
    </source>
</reference>
<comment type="function">
    <text evidence="1">This subunit may be involved in monitoring complementarity of crRNA and target RNA.</text>
</comment>
<keyword evidence="4" id="KW-0694">RNA-binding</keyword>
<dbReference type="CDD" id="cd09647">
    <property type="entry name" value="Csm2_III-A"/>
    <property type="match status" value="1"/>
</dbReference>
<dbReference type="AlphaFoldDB" id="F8AG54"/>
<dbReference type="Proteomes" id="UP000008386">
    <property type="component" value="Chromosome"/>
</dbReference>
<dbReference type="GO" id="GO:0003723">
    <property type="term" value="F:RNA binding"/>
    <property type="evidence" value="ECO:0007669"/>
    <property type="project" value="UniProtKB-KW"/>
</dbReference>
<keyword evidence="8" id="KW-1185">Reference proteome</keyword>
<dbReference type="HOGENOM" id="CLU_121766_0_0_2"/>
<evidence type="ECO:0000256" key="6">
    <source>
        <dbReference type="ARBA" id="ARBA00031723"/>
    </source>
</evidence>